<comment type="caution">
    <text evidence="1">The sequence shown here is derived from an EMBL/GenBank/DDBJ whole genome shotgun (WGS) entry which is preliminary data.</text>
</comment>
<evidence type="ECO:0000313" key="2">
    <source>
        <dbReference type="Proteomes" id="UP001524944"/>
    </source>
</evidence>
<reference evidence="1 2" key="1">
    <citation type="submission" date="2022-08" db="EMBL/GenBank/DDBJ databases">
        <title>Proteogenomics of the novel Dehalobacterium formicoaceticum strain EZ94 highlights a key role of methyltransferases during anaerobic dichloromethane degradation.</title>
        <authorList>
            <person name="Wasmund K."/>
        </authorList>
    </citation>
    <scope>NUCLEOTIDE SEQUENCE [LARGE SCALE GENOMIC DNA]</scope>
    <source>
        <strain evidence="1 2">EZ94</strain>
    </source>
</reference>
<proteinExistence type="predicted"/>
<name>A0ABT1Y6S9_9FIRM</name>
<sequence>MSDSSDFAKLLEGCDDLEPLLALLGKTSGTLSDADRIRLLRVIMAFLGVCLKVDLKITV</sequence>
<protein>
    <submittedName>
        <fullName evidence="1">Uncharacterized protein</fullName>
    </submittedName>
</protein>
<dbReference type="RefSeq" id="WP_089609122.1">
    <property type="nucleotide sequence ID" value="NZ_CP022121.1"/>
</dbReference>
<gene>
    <name evidence="1" type="ORF">NVS47_08850</name>
</gene>
<accession>A0ABT1Y6S9</accession>
<keyword evidence="2" id="KW-1185">Reference proteome</keyword>
<dbReference type="EMBL" id="JANPWE010000003">
    <property type="protein sequence ID" value="MCR6545619.1"/>
    <property type="molecule type" value="Genomic_DNA"/>
</dbReference>
<organism evidence="1 2">
    <name type="scientific">Dehalobacterium formicoaceticum</name>
    <dbReference type="NCBI Taxonomy" id="51515"/>
    <lineage>
        <taxon>Bacteria</taxon>
        <taxon>Bacillati</taxon>
        <taxon>Bacillota</taxon>
        <taxon>Clostridia</taxon>
        <taxon>Eubacteriales</taxon>
        <taxon>Peptococcaceae</taxon>
        <taxon>Dehalobacterium</taxon>
    </lineage>
</organism>
<dbReference type="Proteomes" id="UP001524944">
    <property type="component" value="Unassembled WGS sequence"/>
</dbReference>
<evidence type="ECO:0000313" key="1">
    <source>
        <dbReference type="EMBL" id="MCR6545619.1"/>
    </source>
</evidence>